<evidence type="ECO:0000259" key="1">
    <source>
        <dbReference type="Pfam" id="PF00561"/>
    </source>
</evidence>
<feature type="domain" description="AB hydrolase-1" evidence="1">
    <location>
        <begin position="60"/>
        <end position="159"/>
    </location>
</feature>
<dbReference type="Proteomes" id="UP001499882">
    <property type="component" value="Unassembled WGS sequence"/>
</dbReference>
<dbReference type="EMBL" id="BAABKN010000042">
    <property type="protein sequence ID" value="GAA4760553.1"/>
    <property type="molecule type" value="Genomic_DNA"/>
</dbReference>
<dbReference type="InterPro" id="IPR029058">
    <property type="entry name" value="AB_hydrolase_fold"/>
</dbReference>
<dbReference type="InterPro" id="IPR050266">
    <property type="entry name" value="AB_hydrolase_sf"/>
</dbReference>
<dbReference type="InterPro" id="IPR000073">
    <property type="entry name" value="AB_hydrolase_1"/>
</dbReference>
<comment type="caution">
    <text evidence="2">The sequence shown here is derived from an EMBL/GenBank/DDBJ whole genome shotgun (WGS) entry which is preliminary data.</text>
</comment>
<dbReference type="PANTHER" id="PTHR43798:SF33">
    <property type="entry name" value="HYDROLASE, PUTATIVE (AFU_ORTHOLOGUE AFUA_2G14860)-RELATED"/>
    <property type="match status" value="1"/>
</dbReference>
<gene>
    <name evidence="2" type="ORF">GCM10023350_53610</name>
</gene>
<proteinExistence type="predicted"/>
<dbReference type="Gene3D" id="3.40.50.1820">
    <property type="entry name" value="alpha/beta hydrolase"/>
    <property type="match status" value="1"/>
</dbReference>
<reference evidence="3" key="1">
    <citation type="journal article" date="2019" name="Int. J. Syst. Evol. Microbiol.">
        <title>The Global Catalogue of Microorganisms (GCM) 10K type strain sequencing project: providing services to taxonomists for standard genome sequencing and annotation.</title>
        <authorList>
            <consortium name="The Broad Institute Genomics Platform"/>
            <consortium name="The Broad Institute Genome Sequencing Center for Infectious Disease"/>
            <person name="Wu L."/>
            <person name="Ma J."/>
        </authorList>
    </citation>
    <scope>NUCLEOTIDE SEQUENCE [LARGE SCALE GENOMIC DNA]</scope>
    <source>
        <strain evidence="3">JCM 18532</strain>
    </source>
</reference>
<sequence>MVESEGHQVHLPSPLTMVKDQLVHRIYVPHVRIPEGRMVELPGRGSTYVTDTPGPSPDSPTIVLLHAVGCTGLLTWFPAIGPLSRRFRVVTLDQRWHGRGIQSEEFSLYDCADDVAALVEVLGLDEVIVAGYSMGSIIAQRVWRQHPEIVSGLVLCATTDRFRSSIAERAFHASMEVAMLGTRGLSRSRIAVVGARTAAKALDLEPDDVHDWAFAEFRSTSPWAVGQAVAALGRHHSRPWLPRIDVPTAVVVTLQDHVLAPDNQIALARRIPGATIHDVKAGHAACVLQSERFVPALLEAVTTVNARRRDFSARRRPSSSLLA</sequence>
<organism evidence="2 3">
    <name type="scientific">Nocardioides endophyticus</name>
    <dbReference type="NCBI Taxonomy" id="1353775"/>
    <lineage>
        <taxon>Bacteria</taxon>
        <taxon>Bacillati</taxon>
        <taxon>Actinomycetota</taxon>
        <taxon>Actinomycetes</taxon>
        <taxon>Propionibacteriales</taxon>
        <taxon>Nocardioidaceae</taxon>
        <taxon>Nocardioides</taxon>
    </lineage>
</organism>
<protein>
    <recommendedName>
        <fullName evidence="1">AB hydrolase-1 domain-containing protein</fullName>
    </recommendedName>
</protein>
<keyword evidence="3" id="KW-1185">Reference proteome</keyword>
<accession>A0ABP8ZMM3</accession>
<dbReference type="PANTHER" id="PTHR43798">
    <property type="entry name" value="MONOACYLGLYCEROL LIPASE"/>
    <property type="match status" value="1"/>
</dbReference>
<dbReference type="SUPFAM" id="SSF53474">
    <property type="entry name" value="alpha/beta-Hydrolases"/>
    <property type="match status" value="1"/>
</dbReference>
<evidence type="ECO:0000313" key="2">
    <source>
        <dbReference type="EMBL" id="GAA4760553.1"/>
    </source>
</evidence>
<name>A0ABP8ZMM3_9ACTN</name>
<dbReference type="Pfam" id="PF00561">
    <property type="entry name" value="Abhydrolase_1"/>
    <property type="match status" value="1"/>
</dbReference>
<evidence type="ECO:0000313" key="3">
    <source>
        <dbReference type="Proteomes" id="UP001499882"/>
    </source>
</evidence>